<dbReference type="InterPro" id="IPR005846">
    <property type="entry name" value="A-D-PHexomutase_a/b/a-III"/>
</dbReference>
<accession>A0A4Z0BJR6</accession>
<dbReference type="Pfam" id="PF02878">
    <property type="entry name" value="PGM_PMM_I"/>
    <property type="match status" value="1"/>
</dbReference>
<feature type="domain" description="Alpha-D-phosphohexomutase alpha/beta/alpha" evidence="11">
    <location>
        <begin position="254"/>
        <end position="361"/>
    </location>
</feature>
<gene>
    <name evidence="12" type="ORF">EZ242_14090</name>
</gene>
<dbReference type="AlphaFoldDB" id="A0A4Z0BJR6"/>
<dbReference type="Pfam" id="PF02880">
    <property type="entry name" value="PGM_PMM_III"/>
    <property type="match status" value="1"/>
</dbReference>
<comment type="similarity">
    <text evidence="2 7">Belongs to the phosphohexose mutase family.</text>
</comment>
<dbReference type="GO" id="GO:0005975">
    <property type="term" value="P:carbohydrate metabolic process"/>
    <property type="evidence" value="ECO:0007669"/>
    <property type="project" value="InterPro"/>
</dbReference>
<feature type="domain" description="Alpha-D-phosphohexomutase alpha/beta/alpha" evidence="10">
    <location>
        <begin position="152"/>
        <end position="249"/>
    </location>
</feature>
<dbReference type="PROSITE" id="PS00710">
    <property type="entry name" value="PGM_PMM"/>
    <property type="match status" value="1"/>
</dbReference>
<evidence type="ECO:0000313" key="13">
    <source>
        <dbReference type="Proteomes" id="UP000297564"/>
    </source>
</evidence>
<dbReference type="Proteomes" id="UP000297564">
    <property type="component" value="Unassembled WGS sequence"/>
</dbReference>
<proteinExistence type="inferred from homology"/>
<keyword evidence="6" id="KW-0413">Isomerase</keyword>
<dbReference type="SUPFAM" id="SSF55957">
    <property type="entry name" value="Phosphoglucomutase, C-terminal domain"/>
    <property type="match status" value="1"/>
</dbReference>
<dbReference type="RefSeq" id="WP_135285804.1">
    <property type="nucleotide sequence ID" value="NZ_SMLL01000005.1"/>
</dbReference>
<evidence type="ECO:0000256" key="5">
    <source>
        <dbReference type="ARBA" id="ARBA00022842"/>
    </source>
</evidence>
<dbReference type="InterPro" id="IPR036900">
    <property type="entry name" value="A-D-PHexomutase_C_sf"/>
</dbReference>
<name>A0A4Z0BJR6_9BURK</name>
<dbReference type="InterPro" id="IPR016055">
    <property type="entry name" value="A-D-PHexomutase_a/b/a-I/II/III"/>
</dbReference>
<evidence type="ECO:0000259" key="8">
    <source>
        <dbReference type="Pfam" id="PF00408"/>
    </source>
</evidence>
<feature type="domain" description="Alpha-D-phosphohexomutase C-terminal" evidence="8">
    <location>
        <begin position="369"/>
        <end position="442"/>
    </location>
</feature>
<dbReference type="InterPro" id="IPR005845">
    <property type="entry name" value="A-D-PHexomutase_a/b/a-II"/>
</dbReference>
<evidence type="ECO:0000256" key="7">
    <source>
        <dbReference type="RuleBase" id="RU004326"/>
    </source>
</evidence>
<dbReference type="InterPro" id="IPR016066">
    <property type="entry name" value="A-D-PHexomutase_CS"/>
</dbReference>
<dbReference type="OrthoDB" id="9803322at2"/>
<evidence type="ECO:0000256" key="2">
    <source>
        <dbReference type="ARBA" id="ARBA00010231"/>
    </source>
</evidence>
<dbReference type="Gene3D" id="3.30.310.50">
    <property type="entry name" value="Alpha-D-phosphohexomutase, C-terminal domain"/>
    <property type="match status" value="1"/>
</dbReference>
<dbReference type="InterPro" id="IPR005841">
    <property type="entry name" value="Alpha-D-phosphohexomutase_SF"/>
</dbReference>
<evidence type="ECO:0000256" key="4">
    <source>
        <dbReference type="ARBA" id="ARBA00022723"/>
    </source>
</evidence>
<keyword evidence="13" id="KW-1185">Reference proteome</keyword>
<reference evidence="12 13" key="1">
    <citation type="submission" date="2019-03" db="EMBL/GenBank/DDBJ databases">
        <title>Ramlibacter rhizophilus CCTCC AB2015357, whole genome shotgun sequence.</title>
        <authorList>
            <person name="Zhang X."/>
            <person name="Feng G."/>
            <person name="Zhu H."/>
        </authorList>
    </citation>
    <scope>NUCLEOTIDE SEQUENCE [LARGE SCALE GENOMIC DNA]</scope>
    <source>
        <strain evidence="12 13">CCTCC AB2015357</strain>
    </source>
</reference>
<dbReference type="Gene3D" id="3.40.120.10">
    <property type="entry name" value="Alpha-D-Glucose-1,6-Bisphosphate, subunit A, domain 3"/>
    <property type="match status" value="3"/>
</dbReference>
<dbReference type="GO" id="GO:0000287">
    <property type="term" value="F:magnesium ion binding"/>
    <property type="evidence" value="ECO:0007669"/>
    <property type="project" value="InterPro"/>
</dbReference>
<dbReference type="CDD" id="cd03089">
    <property type="entry name" value="PMM_PGM"/>
    <property type="match status" value="1"/>
</dbReference>
<dbReference type="EMBL" id="SMLL01000005">
    <property type="protein sequence ID" value="TFY98653.1"/>
    <property type="molecule type" value="Genomic_DNA"/>
</dbReference>
<dbReference type="InterPro" id="IPR005843">
    <property type="entry name" value="A-D-PHexomutase_C"/>
</dbReference>
<evidence type="ECO:0000256" key="1">
    <source>
        <dbReference type="ARBA" id="ARBA00001946"/>
    </source>
</evidence>
<keyword evidence="4 7" id="KW-0479">Metal-binding</keyword>
<dbReference type="PRINTS" id="PR00509">
    <property type="entry name" value="PGMPMM"/>
</dbReference>
<evidence type="ECO:0000259" key="10">
    <source>
        <dbReference type="Pfam" id="PF02879"/>
    </source>
</evidence>
<comment type="cofactor">
    <cofactor evidence="1">
        <name>Mg(2+)</name>
        <dbReference type="ChEBI" id="CHEBI:18420"/>
    </cofactor>
</comment>
<comment type="caution">
    <text evidence="12">The sequence shown here is derived from an EMBL/GenBank/DDBJ whole genome shotgun (WGS) entry which is preliminary data.</text>
</comment>
<keyword evidence="5 7" id="KW-0460">Magnesium</keyword>
<evidence type="ECO:0000259" key="9">
    <source>
        <dbReference type="Pfam" id="PF02878"/>
    </source>
</evidence>
<evidence type="ECO:0000256" key="6">
    <source>
        <dbReference type="ARBA" id="ARBA00023235"/>
    </source>
</evidence>
<dbReference type="PANTHER" id="PTHR43771">
    <property type="entry name" value="PHOSPHOMANNOMUTASE"/>
    <property type="match status" value="1"/>
</dbReference>
<evidence type="ECO:0000256" key="3">
    <source>
        <dbReference type="ARBA" id="ARBA00022553"/>
    </source>
</evidence>
<sequence length="465" mass="49599">MKFARSVFKAYDIRGAYPAGIDEALATAVGHAFGRQVLQAGERAVALGRDGRLSGAALAQALSQGLLAAGVDVIDLGRVTTPMMYFATHTLCASGVQVTASHNPSGDNGFKLVRSGRTVFGADLQRLREAMEAEAAPHASCGTQRAHDILPAYRERIAADIRLARPMKVVLDCGNGVAGASSPSVLRAIGCEVVELYTEVDGRFPNHHPDPSRPENLRELVALVQSTGAELGLALDGDGDRLGVVTPSGQIVFPDRQMMLFARDLLSRLPGAPIVFDVKSTQRLGEAIAAAGGQPVMHKSGYAALKARMRELGAPLAGEMSGHVFFAERWYGFDDATYAACRLLEILAREADAGAMLEALPNSFATPELHVPCEEGEAHRVAQALVTHGDFPRAAQACTVDGLRLDWPDGFGLVRASNTTPVLTLRFEGHTPDALDRIEGEMMVLLRRIKPDARIAGAHEGRMSP</sequence>
<evidence type="ECO:0000313" key="12">
    <source>
        <dbReference type="EMBL" id="TFY98653.1"/>
    </source>
</evidence>
<dbReference type="SUPFAM" id="SSF53738">
    <property type="entry name" value="Phosphoglucomutase, first 3 domains"/>
    <property type="match status" value="3"/>
</dbReference>
<keyword evidence="3" id="KW-0597">Phosphoprotein</keyword>
<evidence type="ECO:0000259" key="11">
    <source>
        <dbReference type="Pfam" id="PF02880"/>
    </source>
</evidence>
<dbReference type="GO" id="GO:0016868">
    <property type="term" value="F:intramolecular phosphotransferase activity"/>
    <property type="evidence" value="ECO:0007669"/>
    <property type="project" value="InterPro"/>
</dbReference>
<dbReference type="InterPro" id="IPR005844">
    <property type="entry name" value="A-D-PHexomutase_a/b/a-I"/>
</dbReference>
<dbReference type="Pfam" id="PF00408">
    <property type="entry name" value="PGM_PMM_IV"/>
    <property type="match status" value="1"/>
</dbReference>
<feature type="domain" description="Alpha-D-phosphohexomutase alpha/beta/alpha" evidence="9">
    <location>
        <begin position="6"/>
        <end position="135"/>
    </location>
</feature>
<protein>
    <submittedName>
        <fullName evidence="12">Phosphomannomutase/phosphoglucomutase</fullName>
    </submittedName>
</protein>
<dbReference type="Pfam" id="PF02879">
    <property type="entry name" value="PGM_PMM_II"/>
    <property type="match status" value="1"/>
</dbReference>
<organism evidence="12 13">
    <name type="scientific">Ramlibacter rhizophilus</name>
    <dbReference type="NCBI Taxonomy" id="1781167"/>
    <lineage>
        <taxon>Bacteria</taxon>
        <taxon>Pseudomonadati</taxon>
        <taxon>Pseudomonadota</taxon>
        <taxon>Betaproteobacteria</taxon>
        <taxon>Burkholderiales</taxon>
        <taxon>Comamonadaceae</taxon>
        <taxon>Ramlibacter</taxon>
    </lineage>
</organism>
<dbReference type="PANTHER" id="PTHR43771:SF2">
    <property type="entry name" value="PHOSPHOMANNOMUTASE_PHOSPHOGLUCOMUTASE"/>
    <property type="match status" value="1"/>
</dbReference>